<name>A0A9W5X7D6_9BACI</name>
<evidence type="ECO:0000313" key="1">
    <source>
        <dbReference type="EMBL" id="GGB58679.1"/>
    </source>
</evidence>
<sequence>MEQETVLNEILHELRRHSGQMNEKMDNMRIELESKMDKGFDRLGKKVDGIRVELTETQETTDYVLSKTAQHEKKLRRLSEQQ</sequence>
<dbReference type="EMBL" id="BMJD01000050">
    <property type="protein sequence ID" value="GGB58679.1"/>
    <property type="molecule type" value="Genomic_DNA"/>
</dbReference>
<keyword evidence="2" id="KW-1185">Reference proteome</keyword>
<accession>A0A9W5X7D6</accession>
<comment type="caution">
    <text evidence="1">The sequence shown here is derived from an EMBL/GenBank/DDBJ whole genome shotgun (WGS) entry which is preliminary data.</text>
</comment>
<dbReference type="AlphaFoldDB" id="A0A9W5X7D6"/>
<evidence type="ECO:0000313" key="2">
    <source>
        <dbReference type="Proteomes" id="UP000621492"/>
    </source>
</evidence>
<proteinExistence type="predicted"/>
<dbReference type="RefSeq" id="WP_155554246.1">
    <property type="nucleotide sequence ID" value="NZ_BMJD01000050.1"/>
</dbReference>
<organism evidence="1 2">
    <name type="scientific">Lentibacillus populi</name>
    <dbReference type="NCBI Taxonomy" id="1827502"/>
    <lineage>
        <taxon>Bacteria</taxon>
        <taxon>Bacillati</taxon>
        <taxon>Bacillota</taxon>
        <taxon>Bacilli</taxon>
        <taxon>Bacillales</taxon>
        <taxon>Bacillaceae</taxon>
        <taxon>Lentibacillus</taxon>
    </lineage>
</organism>
<reference evidence="1" key="2">
    <citation type="submission" date="2020-09" db="EMBL/GenBank/DDBJ databases">
        <authorList>
            <person name="Sun Q."/>
            <person name="Zhou Y."/>
        </authorList>
    </citation>
    <scope>NUCLEOTIDE SEQUENCE</scope>
    <source>
        <strain evidence="1">CGMCC 1.15454</strain>
    </source>
</reference>
<protein>
    <submittedName>
        <fullName evidence="1">Uncharacterized protein</fullName>
    </submittedName>
</protein>
<reference evidence="1" key="1">
    <citation type="journal article" date="2014" name="Int. J. Syst. Evol. Microbiol.">
        <title>Complete genome sequence of Corynebacterium casei LMG S-19264T (=DSM 44701T), isolated from a smear-ripened cheese.</title>
        <authorList>
            <consortium name="US DOE Joint Genome Institute (JGI-PGF)"/>
            <person name="Walter F."/>
            <person name="Albersmeier A."/>
            <person name="Kalinowski J."/>
            <person name="Ruckert C."/>
        </authorList>
    </citation>
    <scope>NUCLEOTIDE SEQUENCE</scope>
    <source>
        <strain evidence="1">CGMCC 1.15454</strain>
    </source>
</reference>
<dbReference type="Proteomes" id="UP000621492">
    <property type="component" value="Unassembled WGS sequence"/>
</dbReference>
<gene>
    <name evidence="1" type="ORF">GCM10011409_40190</name>
</gene>